<dbReference type="Proteomes" id="UP000178444">
    <property type="component" value="Unassembled WGS sequence"/>
</dbReference>
<gene>
    <name evidence="1" type="ORF">A2941_02670</name>
</gene>
<evidence type="ECO:0000313" key="1">
    <source>
        <dbReference type="EMBL" id="OGN27753.1"/>
    </source>
</evidence>
<protein>
    <submittedName>
        <fullName evidence="1">Uncharacterized protein</fullName>
    </submittedName>
</protein>
<reference evidence="1 2" key="1">
    <citation type="journal article" date="2016" name="Nat. Commun.">
        <title>Thousands of microbial genomes shed light on interconnected biogeochemical processes in an aquifer system.</title>
        <authorList>
            <person name="Anantharaman K."/>
            <person name="Brown C.T."/>
            <person name="Hug L.A."/>
            <person name="Sharon I."/>
            <person name="Castelle C.J."/>
            <person name="Probst A.J."/>
            <person name="Thomas B.C."/>
            <person name="Singh A."/>
            <person name="Wilkins M.J."/>
            <person name="Karaoz U."/>
            <person name="Brodie E.L."/>
            <person name="Williams K.H."/>
            <person name="Hubbard S.S."/>
            <person name="Banfield J.F."/>
        </authorList>
    </citation>
    <scope>NUCLEOTIDE SEQUENCE [LARGE SCALE GENOMIC DNA]</scope>
</reference>
<accession>A0A1F8GQV0</accession>
<comment type="caution">
    <text evidence="1">The sequence shown here is derived from an EMBL/GenBank/DDBJ whole genome shotgun (WGS) entry which is preliminary data.</text>
</comment>
<organism evidence="1 2">
    <name type="scientific">Candidatus Yanofskybacteria bacterium RIFCSPLOWO2_01_FULL_49_17</name>
    <dbReference type="NCBI Taxonomy" id="1802700"/>
    <lineage>
        <taxon>Bacteria</taxon>
        <taxon>Candidatus Yanofskyibacteriota</taxon>
    </lineage>
</organism>
<name>A0A1F8GQV0_9BACT</name>
<sequence length="86" mass="9120">MAKMITFMAYRKEPIFGPSSEQRLDVGFAISVAEPTSFAMTEIVPVGYYLVGIGGRIGTPWPVGGTTSISTGCTIIRGHHGDGLSQ</sequence>
<proteinExistence type="predicted"/>
<dbReference type="AlphaFoldDB" id="A0A1F8GQV0"/>
<evidence type="ECO:0000313" key="2">
    <source>
        <dbReference type="Proteomes" id="UP000178444"/>
    </source>
</evidence>
<dbReference type="EMBL" id="MGKO01000007">
    <property type="protein sequence ID" value="OGN27753.1"/>
    <property type="molecule type" value="Genomic_DNA"/>
</dbReference>